<dbReference type="FunFam" id="3.40.640.10:FF:000046">
    <property type="entry name" value="Cystathionine gamma-lyase"/>
    <property type="match status" value="1"/>
</dbReference>
<evidence type="ECO:0000256" key="3">
    <source>
        <dbReference type="PIRSR" id="PIRSR001434-2"/>
    </source>
</evidence>
<dbReference type="GO" id="GO:0016846">
    <property type="term" value="F:carbon-sulfur lyase activity"/>
    <property type="evidence" value="ECO:0007669"/>
    <property type="project" value="TreeGrafter"/>
</dbReference>
<keyword evidence="2 3" id="KW-0663">Pyridoxal phosphate</keyword>
<sequence length="385" mass="42429">MSQTIYGLNTICTHIGEIKDEQFKGAVSPIYMSTSYEFENVDVKRYPRYFNTPNQEFTSKKIAALEHAEAGMLFGSGMAAISTVFLAFLKHGDHIVVQNTLYGGTSNFIREEFPKYGIEFTFTDGYEVADFEAAIRPNTKLIHIETPSNPLLTITDIKAVVDLAKSKNLITTIDNTFASPVNQNPIDFGIDIVMHSATKYLGGHSDILAGAVACSDAHMKIIWNVAKNLGGSLSDLTVWLLERSMKTLALRVKAQNRNAKKLAKYLSNHDAVKQVYYPGLKSHPQYDLAKSQMKGFGGMMSFELADGLDAMAFQKELQLIKSSMSLAGVESTVLSPHKTSHSLLSQDERDAIGVSDNLIRFSVGIESNKDLIADLEQAINKVKNA</sequence>
<evidence type="ECO:0000313" key="6">
    <source>
        <dbReference type="Proteomes" id="UP000321734"/>
    </source>
</evidence>
<comment type="similarity">
    <text evidence="4">Belongs to the trans-sulfuration enzymes family.</text>
</comment>
<evidence type="ECO:0000313" key="5">
    <source>
        <dbReference type="EMBL" id="TXE10961.1"/>
    </source>
</evidence>
<evidence type="ECO:0000256" key="1">
    <source>
        <dbReference type="ARBA" id="ARBA00001933"/>
    </source>
</evidence>
<dbReference type="PROSITE" id="PS00868">
    <property type="entry name" value="CYS_MET_METAB_PP"/>
    <property type="match status" value="1"/>
</dbReference>
<dbReference type="PANTHER" id="PTHR11808:SF80">
    <property type="entry name" value="CYSTATHIONINE GAMMA-LYASE"/>
    <property type="match status" value="1"/>
</dbReference>
<dbReference type="GO" id="GO:0030170">
    <property type="term" value="F:pyridoxal phosphate binding"/>
    <property type="evidence" value="ECO:0007669"/>
    <property type="project" value="InterPro"/>
</dbReference>
<dbReference type="GO" id="GO:0016740">
    <property type="term" value="F:transferase activity"/>
    <property type="evidence" value="ECO:0007669"/>
    <property type="project" value="UniProtKB-KW"/>
</dbReference>
<feature type="modified residue" description="N6-(pyridoxal phosphate)lysine" evidence="3">
    <location>
        <position position="199"/>
    </location>
</feature>
<dbReference type="GO" id="GO:0005737">
    <property type="term" value="C:cytoplasm"/>
    <property type="evidence" value="ECO:0007669"/>
    <property type="project" value="TreeGrafter"/>
</dbReference>
<dbReference type="InterPro" id="IPR000277">
    <property type="entry name" value="Cys/Met-Metab_PyrdxlP-dep_enz"/>
</dbReference>
<keyword evidence="5" id="KW-0808">Transferase</keyword>
<organism evidence="5 6">
    <name type="scientific">Gelidibacter salicanalis</name>
    <dbReference type="NCBI Taxonomy" id="291193"/>
    <lineage>
        <taxon>Bacteria</taxon>
        <taxon>Pseudomonadati</taxon>
        <taxon>Bacteroidota</taxon>
        <taxon>Flavobacteriia</taxon>
        <taxon>Flavobacteriales</taxon>
        <taxon>Flavobacteriaceae</taxon>
        <taxon>Gelidibacter</taxon>
    </lineage>
</organism>
<dbReference type="Gene3D" id="3.90.1150.10">
    <property type="entry name" value="Aspartate Aminotransferase, domain 1"/>
    <property type="match status" value="1"/>
</dbReference>
<dbReference type="InterPro" id="IPR015424">
    <property type="entry name" value="PyrdxlP-dep_Trfase"/>
</dbReference>
<dbReference type="Pfam" id="PF01053">
    <property type="entry name" value="Cys_Met_Meta_PP"/>
    <property type="match status" value="1"/>
</dbReference>
<evidence type="ECO:0000256" key="4">
    <source>
        <dbReference type="RuleBase" id="RU362118"/>
    </source>
</evidence>
<dbReference type="EMBL" id="VORX01000001">
    <property type="protein sequence ID" value="TXE10961.1"/>
    <property type="molecule type" value="Genomic_DNA"/>
</dbReference>
<dbReference type="Gene3D" id="3.40.640.10">
    <property type="entry name" value="Type I PLP-dependent aspartate aminotransferase-like (Major domain)"/>
    <property type="match status" value="1"/>
</dbReference>
<gene>
    <name evidence="5" type="ORF">ES711_02605</name>
</gene>
<dbReference type="InterPro" id="IPR015421">
    <property type="entry name" value="PyrdxlP-dep_Trfase_major"/>
</dbReference>
<dbReference type="AlphaFoldDB" id="A0A5C7ARE8"/>
<dbReference type="GO" id="GO:0009086">
    <property type="term" value="P:methionine biosynthetic process"/>
    <property type="evidence" value="ECO:0007669"/>
    <property type="project" value="UniProtKB-ARBA"/>
</dbReference>
<proteinExistence type="inferred from homology"/>
<accession>A0A5C7ARE8</accession>
<dbReference type="CDD" id="cd00614">
    <property type="entry name" value="CGS_like"/>
    <property type="match status" value="1"/>
</dbReference>
<keyword evidence="6" id="KW-1185">Reference proteome</keyword>
<dbReference type="InterPro" id="IPR054542">
    <property type="entry name" value="Cys_met_metab_PP"/>
</dbReference>
<dbReference type="InterPro" id="IPR015422">
    <property type="entry name" value="PyrdxlP-dep_Trfase_small"/>
</dbReference>
<dbReference type="GO" id="GO:0019346">
    <property type="term" value="P:transsulfuration"/>
    <property type="evidence" value="ECO:0007669"/>
    <property type="project" value="InterPro"/>
</dbReference>
<evidence type="ECO:0000256" key="2">
    <source>
        <dbReference type="ARBA" id="ARBA00022898"/>
    </source>
</evidence>
<dbReference type="PANTHER" id="PTHR11808">
    <property type="entry name" value="TRANS-SULFURATION ENZYME FAMILY MEMBER"/>
    <property type="match status" value="1"/>
</dbReference>
<dbReference type="FunFam" id="3.90.1150.10:FF:000033">
    <property type="entry name" value="Cystathionine gamma-synthase"/>
    <property type="match status" value="1"/>
</dbReference>
<dbReference type="Proteomes" id="UP000321734">
    <property type="component" value="Unassembled WGS sequence"/>
</dbReference>
<dbReference type="RefSeq" id="WP_146889920.1">
    <property type="nucleotide sequence ID" value="NZ_VORX01000001.1"/>
</dbReference>
<reference evidence="5 6" key="1">
    <citation type="submission" date="2019-08" db="EMBL/GenBank/DDBJ databases">
        <title>Genome sequence of Gelidibacter salicanalis IC162T.</title>
        <authorList>
            <person name="Bowman J.P."/>
        </authorList>
    </citation>
    <scope>NUCLEOTIDE SEQUENCE [LARGE SCALE GENOMIC DNA]</scope>
    <source>
        <strain evidence="5 6">IC162</strain>
    </source>
</reference>
<protein>
    <submittedName>
        <fullName evidence="5">PLP-dependent transferase</fullName>
    </submittedName>
</protein>
<dbReference type="SUPFAM" id="SSF53383">
    <property type="entry name" value="PLP-dependent transferases"/>
    <property type="match status" value="1"/>
</dbReference>
<dbReference type="PIRSF" id="PIRSF001434">
    <property type="entry name" value="CGS"/>
    <property type="match status" value="1"/>
</dbReference>
<comment type="cofactor">
    <cofactor evidence="1 4">
        <name>pyridoxal 5'-phosphate</name>
        <dbReference type="ChEBI" id="CHEBI:597326"/>
    </cofactor>
</comment>
<name>A0A5C7ARE8_9FLAO</name>
<dbReference type="OrthoDB" id="9803729at2"/>
<comment type="caution">
    <text evidence="5">The sequence shown here is derived from an EMBL/GenBank/DDBJ whole genome shotgun (WGS) entry which is preliminary data.</text>
</comment>